<gene>
    <name evidence="15" type="ORF">S01H1_66278</name>
</gene>
<evidence type="ECO:0000256" key="9">
    <source>
        <dbReference type="ARBA" id="ARBA00023002"/>
    </source>
</evidence>
<dbReference type="Pfam" id="PF05187">
    <property type="entry name" value="Fer4_ETF_QO"/>
    <property type="match status" value="1"/>
</dbReference>
<dbReference type="Gene3D" id="3.50.50.60">
    <property type="entry name" value="FAD/NAD(P)-binding domain"/>
    <property type="match status" value="1"/>
</dbReference>
<dbReference type="EMBL" id="BARS01043814">
    <property type="protein sequence ID" value="GAG29653.1"/>
    <property type="molecule type" value="Genomic_DNA"/>
</dbReference>
<dbReference type="InterPro" id="IPR040156">
    <property type="entry name" value="ETF-QO"/>
</dbReference>
<evidence type="ECO:0000256" key="12">
    <source>
        <dbReference type="ARBA" id="ARBA00023075"/>
    </source>
</evidence>
<protein>
    <recommendedName>
        <fullName evidence="3">electron-transferring-flavoprotein dehydrogenase</fullName>
        <ecNumber evidence="3">1.5.5.1</ecNumber>
    </recommendedName>
</protein>
<dbReference type="PANTHER" id="PTHR10617">
    <property type="entry name" value="ELECTRON TRANSFER FLAVOPROTEIN-UBIQUINONE OXIDOREDUCTASE"/>
    <property type="match status" value="1"/>
</dbReference>
<evidence type="ECO:0000313" key="15">
    <source>
        <dbReference type="EMBL" id="GAG29653.1"/>
    </source>
</evidence>
<dbReference type="GO" id="GO:0046872">
    <property type="term" value="F:metal ion binding"/>
    <property type="evidence" value="ECO:0007669"/>
    <property type="project" value="UniProtKB-KW"/>
</dbReference>
<evidence type="ECO:0000256" key="4">
    <source>
        <dbReference type="ARBA" id="ARBA00022448"/>
    </source>
</evidence>
<evidence type="ECO:0000259" key="13">
    <source>
        <dbReference type="Pfam" id="PF05187"/>
    </source>
</evidence>
<evidence type="ECO:0000256" key="11">
    <source>
        <dbReference type="ARBA" id="ARBA00023014"/>
    </source>
</evidence>
<feature type="non-terminal residue" evidence="15">
    <location>
        <position position="250"/>
    </location>
</feature>
<keyword evidence="8" id="KW-0249">Electron transport</keyword>
<organism evidence="15">
    <name type="scientific">marine sediment metagenome</name>
    <dbReference type="NCBI Taxonomy" id="412755"/>
    <lineage>
        <taxon>unclassified sequences</taxon>
        <taxon>metagenomes</taxon>
        <taxon>ecological metagenomes</taxon>
    </lineage>
</organism>
<evidence type="ECO:0000256" key="1">
    <source>
        <dbReference type="ARBA" id="ARBA00001966"/>
    </source>
</evidence>
<evidence type="ECO:0000256" key="7">
    <source>
        <dbReference type="ARBA" id="ARBA00022827"/>
    </source>
</evidence>
<keyword evidence="10" id="KW-0408">Iron</keyword>
<dbReference type="SUPFAM" id="SSF51905">
    <property type="entry name" value="FAD/NAD(P)-binding domain"/>
    <property type="match status" value="1"/>
</dbReference>
<dbReference type="EC" id="1.5.5.1" evidence="3"/>
<evidence type="ECO:0000256" key="2">
    <source>
        <dbReference type="ARBA" id="ARBA00001974"/>
    </source>
</evidence>
<feature type="non-terminal residue" evidence="15">
    <location>
        <position position="1"/>
    </location>
</feature>
<dbReference type="AlphaFoldDB" id="X0WYZ4"/>
<dbReference type="GO" id="GO:0051536">
    <property type="term" value="F:iron-sulfur cluster binding"/>
    <property type="evidence" value="ECO:0007669"/>
    <property type="project" value="UniProtKB-KW"/>
</dbReference>
<evidence type="ECO:0000256" key="3">
    <source>
        <dbReference type="ARBA" id="ARBA00012696"/>
    </source>
</evidence>
<keyword evidence="6" id="KW-0479">Metal-binding</keyword>
<evidence type="ECO:0000256" key="6">
    <source>
        <dbReference type="ARBA" id="ARBA00022723"/>
    </source>
</evidence>
<keyword evidence="5" id="KW-0285">Flavoprotein</keyword>
<keyword evidence="9" id="KW-0560">Oxidoreductase</keyword>
<dbReference type="GO" id="GO:0004174">
    <property type="term" value="F:electron-transferring-flavoprotein dehydrogenase activity"/>
    <property type="evidence" value="ECO:0007669"/>
    <property type="project" value="UniProtKB-EC"/>
</dbReference>
<evidence type="ECO:0000256" key="10">
    <source>
        <dbReference type="ARBA" id="ARBA00023004"/>
    </source>
</evidence>
<evidence type="ECO:0000256" key="5">
    <source>
        <dbReference type="ARBA" id="ARBA00022630"/>
    </source>
</evidence>
<dbReference type="Pfam" id="PF21162">
    <property type="entry name" value="ETFQO_UQ-bd"/>
    <property type="match status" value="1"/>
</dbReference>
<accession>X0WYZ4</accession>
<feature type="domain" description="ETF-QO/FixC ubiquinone-binding" evidence="14">
    <location>
        <begin position="1"/>
        <end position="57"/>
    </location>
</feature>
<evidence type="ECO:0000259" key="14">
    <source>
        <dbReference type="Pfam" id="PF21162"/>
    </source>
</evidence>
<feature type="domain" description="ETF-QO/FixX C-terminal" evidence="13">
    <location>
        <begin position="200"/>
        <end position="250"/>
    </location>
</feature>
<dbReference type="Gene3D" id="3.30.70.20">
    <property type="match status" value="1"/>
</dbReference>
<dbReference type="InterPro" id="IPR036188">
    <property type="entry name" value="FAD/NAD-bd_sf"/>
</dbReference>
<comment type="cofactor">
    <cofactor evidence="1">
        <name>[4Fe-4S] cluster</name>
        <dbReference type="ChEBI" id="CHEBI:49883"/>
    </cofactor>
</comment>
<reference evidence="15" key="1">
    <citation type="journal article" date="2014" name="Front. Microbiol.">
        <title>High frequency of phylogenetically diverse reductive dehalogenase-homologous genes in deep subseafloor sedimentary metagenomes.</title>
        <authorList>
            <person name="Kawai M."/>
            <person name="Futagami T."/>
            <person name="Toyoda A."/>
            <person name="Takaki Y."/>
            <person name="Nishi S."/>
            <person name="Hori S."/>
            <person name="Arai W."/>
            <person name="Tsubouchi T."/>
            <person name="Morono Y."/>
            <person name="Uchiyama I."/>
            <person name="Ito T."/>
            <person name="Fujiyama A."/>
            <person name="Inagaki F."/>
            <person name="Takami H."/>
        </authorList>
    </citation>
    <scope>NUCLEOTIDE SEQUENCE</scope>
    <source>
        <strain evidence="15">Expedition CK06-06</strain>
    </source>
</reference>
<dbReference type="InterPro" id="IPR049398">
    <property type="entry name" value="ETF-QO/FixC_UQ-bd"/>
</dbReference>
<keyword evidence="12" id="KW-0830">Ubiquinone</keyword>
<comment type="caution">
    <text evidence="15">The sequence shown here is derived from an EMBL/GenBank/DDBJ whole genome shotgun (WGS) entry which is preliminary data.</text>
</comment>
<dbReference type="SUPFAM" id="SSF54373">
    <property type="entry name" value="FAD-linked reductases, C-terminal domain"/>
    <property type="match status" value="1"/>
</dbReference>
<dbReference type="InterPro" id="IPR007859">
    <property type="entry name" value="ETF-QO/FixX_C"/>
</dbReference>
<keyword evidence="4" id="KW-0813">Transport</keyword>
<keyword evidence="7" id="KW-0274">FAD</keyword>
<proteinExistence type="predicted"/>
<name>X0WYZ4_9ZZZZ</name>
<dbReference type="GO" id="GO:0005739">
    <property type="term" value="C:mitochondrion"/>
    <property type="evidence" value="ECO:0007669"/>
    <property type="project" value="UniProtKB-ARBA"/>
</dbReference>
<dbReference type="PANTHER" id="PTHR10617:SF107">
    <property type="entry name" value="ELECTRON TRANSFER FLAVOPROTEIN-UBIQUINONE OXIDOREDUCTASE, MITOCHONDRIAL"/>
    <property type="match status" value="1"/>
</dbReference>
<comment type="cofactor">
    <cofactor evidence="2">
        <name>FAD</name>
        <dbReference type="ChEBI" id="CHEBI:57692"/>
    </cofactor>
</comment>
<sequence>WLYDMQDSLISYGFATLLHSDNPNCDPHLAAQKFKTNPWMQWLLEDAELIRYGAKCIPTGGLYSQPKLYHDGALLIGDSAGMCNAENLAGIHMAIKTGMLAAETIVDAIAKDDFSANTLGGYAERYRESWAYQEHRASRNFAPSVARGLTFFGLNQPFRMITGGRGLIDNMTVHAGHTHMKKLANLPKSKREKEPFEFDGKTTFDKEHLVGFSGTHHEADQPPHLKVADTNLCATTCTEEYGNPCENFCP</sequence>
<evidence type="ECO:0000256" key="8">
    <source>
        <dbReference type="ARBA" id="ARBA00022982"/>
    </source>
</evidence>
<keyword evidence="11" id="KW-0411">Iron-sulfur</keyword>